<proteinExistence type="predicted"/>
<comment type="caution">
    <text evidence="1">The sequence shown here is derived from an EMBL/GenBank/DDBJ whole genome shotgun (WGS) entry which is preliminary data.</text>
</comment>
<sequence>MGKLAGIATLEGVGFKVHVAVLSVVKHSGIVKHTVLLAKKWVGLSEGGLTVGGRRAAVLLVLPV</sequence>
<name>A0A918CAD1_9DEIO</name>
<accession>A0A918CAD1</accession>
<evidence type="ECO:0000313" key="1">
    <source>
        <dbReference type="EMBL" id="GGR14964.1"/>
    </source>
</evidence>
<dbReference type="EMBL" id="BMQL01000017">
    <property type="protein sequence ID" value="GGR14964.1"/>
    <property type="molecule type" value="Genomic_DNA"/>
</dbReference>
<reference evidence="1" key="2">
    <citation type="submission" date="2020-09" db="EMBL/GenBank/DDBJ databases">
        <authorList>
            <person name="Sun Q."/>
            <person name="Ohkuma M."/>
        </authorList>
    </citation>
    <scope>NUCLEOTIDE SEQUENCE</scope>
    <source>
        <strain evidence="1">JCM 31311</strain>
    </source>
</reference>
<keyword evidence="2" id="KW-1185">Reference proteome</keyword>
<dbReference type="AlphaFoldDB" id="A0A918CAD1"/>
<protein>
    <submittedName>
        <fullName evidence="1">Uncharacterized protein</fullName>
    </submittedName>
</protein>
<evidence type="ECO:0000313" key="2">
    <source>
        <dbReference type="Proteomes" id="UP000603865"/>
    </source>
</evidence>
<organism evidence="1 2">
    <name type="scientific">Deinococcus ruber</name>
    <dbReference type="NCBI Taxonomy" id="1848197"/>
    <lineage>
        <taxon>Bacteria</taxon>
        <taxon>Thermotogati</taxon>
        <taxon>Deinococcota</taxon>
        <taxon>Deinococci</taxon>
        <taxon>Deinococcales</taxon>
        <taxon>Deinococcaceae</taxon>
        <taxon>Deinococcus</taxon>
    </lineage>
</organism>
<reference evidence="1" key="1">
    <citation type="journal article" date="2014" name="Int. J. Syst. Evol. Microbiol.">
        <title>Complete genome sequence of Corynebacterium casei LMG S-19264T (=DSM 44701T), isolated from a smear-ripened cheese.</title>
        <authorList>
            <consortium name="US DOE Joint Genome Institute (JGI-PGF)"/>
            <person name="Walter F."/>
            <person name="Albersmeier A."/>
            <person name="Kalinowski J."/>
            <person name="Ruckert C."/>
        </authorList>
    </citation>
    <scope>NUCLEOTIDE SEQUENCE</scope>
    <source>
        <strain evidence="1">JCM 31311</strain>
    </source>
</reference>
<dbReference type="Proteomes" id="UP000603865">
    <property type="component" value="Unassembled WGS sequence"/>
</dbReference>
<gene>
    <name evidence="1" type="ORF">GCM10008957_29810</name>
</gene>